<keyword evidence="5 10" id="KW-0472">Membrane</keyword>
<organism evidence="11 12">
    <name type="scientific">Alicyclobacillus ferrooxydans</name>
    <dbReference type="NCBI Taxonomy" id="471514"/>
    <lineage>
        <taxon>Bacteria</taxon>
        <taxon>Bacillati</taxon>
        <taxon>Bacillota</taxon>
        <taxon>Bacilli</taxon>
        <taxon>Bacillales</taxon>
        <taxon>Alicyclobacillaceae</taxon>
        <taxon>Alicyclobacillus</taxon>
    </lineage>
</organism>
<comment type="similarity">
    <text evidence="7 10">Belongs to the fluoride channel Fluc/FEX (TC 1.A.43) family.</text>
</comment>
<dbReference type="Pfam" id="PF02537">
    <property type="entry name" value="CRCB"/>
    <property type="match status" value="1"/>
</dbReference>
<dbReference type="AlphaFoldDB" id="A0A0P9ENI1"/>
<dbReference type="GO" id="GO:0046872">
    <property type="term" value="F:metal ion binding"/>
    <property type="evidence" value="ECO:0007669"/>
    <property type="project" value="UniProtKB-KW"/>
</dbReference>
<feature type="binding site" evidence="10">
    <location>
        <position position="80"/>
    </location>
    <ligand>
        <name>Na(+)</name>
        <dbReference type="ChEBI" id="CHEBI:29101"/>
        <note>structural</note>
    </ligand>
</feature>
<evidence type="ECO:0000256" key="6">
    <source>
        <dbReference type="ARBA" id="ARBA00023303"/>
    </source>
</evidence>
<evidence type="ECO:0000256" key="8">
    <source>
        <dbReference type="ARBA" id="ARBA00035585"/>
    </source>
</evidence>
<dbReference type="GO" id="GO:0140114">
    <property type="term" value="P:cellular detoxification of fluoride"/>
    <property type="evidence" value="ECO:0007669"/>
    <property type="project" value="UniProtKB-UniRule"/>
</dbReference>
<keyword evidence="10" id="KW-0479">Metal-binding</keyword>
<evidence type="ECO:0000256" key="9">
    <source>
        <dbReference type="ARBA" id="ARBA00049940"/>
    </source>
</evidence>
<dbReference type="PATRIC" id="fig|471514.4.peg.2699"/>
<keyword evidence="10" id="KW-0406">Ion transport</keyword>
<dbReference type="HAMAP" id="MF_00454">
    <property type="entry name" value="FluC"/>
    <property type="match status" value="1"/>
</dbReference>
<evidence type="ECO:0000256" key="5">
    <source>
        <dbReference type="ARBA" id="ARBA00023136"/>
    </source>
</evidence>
<feature type="transmembrane region" description="Helical" evidence="10">
    <location>
        <begin position="6"/>
        <end position="23"/>
    </location>
</feature>
<comment type="activity regulation">
    <text evidence="10">Na(+) is not transported, but it plays an essential structural role and its presence is essential for fluoride channel function.</text>
</comment>
<evidence type="ECO:0000256" key="3">
    <source>
        <dbReference type="ARBA" id="ARBA00022692"/>
    </source>
</evidence>
<evidence type="ECO:0000256" key="10">
    <source>
        <dbReference type="HAMAP-Rule" id="MF_00454"/>
    </source>
</evidence>
<keyword evidence="12" id="KW-1185">Reference proteome</keyword>
<keyword evidence="3 10" id="KW-0812">Transmembrane</keyword>
<dbReference type="GO" id="GO:0005886">
    <property type="term" value="C:plasma membrane"/>
    <property type="evidence" value="ECO:0007669"/>
    <property type="project" value="UniProtKB-SubCell"/>
</dbReference>
<dbReference type="NCBIfam" id="TIGR00494">
    <property type="entry name" value="crcB"/>
    <property type="match status" value="1"/>
</dbReference>
<evidence type="ECO:0000256" key="1">
    <source>
        <dbReference type="ARBA" id="ARBA00004651"/>
    </source>
</evidence>
<evidence type="ECO:0000256" key="4">
    <source>
        <dbReference type="ARBA" id="ARBA00022989"/>
    </source>
</evidence>
<comment type="subcellular location">
    <subcellularLocation>
        <location evidence="1 10">Cell membrane</location>
        <topology evidence="1 10">Multi-pass membrane protein</topology>
    </subcellularLocation>
</comment>
<evidence type="ECO:0000313" key="11">
    <source>
        <dbReference type="EMBL" id="KPV44996.1"/>
    </source>
</evidence>
<accession>A0A0P9ENI1</accession>
<comment type="caution">
    <text evidence="11">The sequence shown here is derived from an EMBL/GenBank/DDBJ whole genome shotgun (WGS) entry which is preliminary data.</text>
</comment>
<keyword evidence="2 10" id="KW-1003">Cell membrane</keyword>
<dbReference type="InterPro" id="IPR003691">
    <property type="entry name" value="FluC"/>
</dbReference>
<evidence type="ECO:0000256" key="7">
    <source>
        <dbReference type="ARBA" id="ARBA00035120"/>
    </source>
</evidence>
<feature type="transmembrane region" description="Helical" evidence="10">
    <location>
        <begin position="35"/>
        <end position="55"/>
    </location>
</feature>
<keyword evidence="6 10" id="KW-0407">Ion channel</keyword>
<reference evidence="11 12" key="1">
    <citation type="submission" date="2015-09" db="EMBL/GenBank/DDBJ databases">
        <title>Draft genome sequence of Alicyclobacillus ferrooxydans DSM 22381.</title>
        <authorList>
            <person name="Hemp J."/>
        </authorList>
    </citation>
    <scope>NUCLEOTIDE SEQUENCE [LARGE SCALE GENOMIC DNA]</scope>
    <source>
        <strain evidence="11 12">TC-34</strain>
    </source>
</reference>
<feature type="transmembrane region" description="Helical" evidence="10">
    <location>
        <begin position="67"/>
        <end position="88"/>
    </location>
</feature>
<dbReference type="PANTHER" id="PTHR28259:SF1">
    <property type="entry name" value="FLUORIDE EXPORT PROTEIN 1-RELATED"/>
    <property type="match status" value="1"/>
</dbReference>
<comment type="function">
    <text evidence="9 10">Fluoride-specific ion channel. Important for reducing fluoride concentration in the cell, thus reducing its toxicity.</text>
</comment>
<feature type="transmembrane region" description="Helical" evidence="10">
    <location>
        <begin position="100"/>
        <end position="118"/>
    </location>
</feature>
<keyword evidence="10" id="KW-0915">Sodium</keyword>
<dbReference type="RefSeq" id="WP_054967947.1">
    <property type="nucleotide sequence ID" value="NZ_LJCO01000017.1"/>
</dbReference>
<gene>
    <name evidence="10" type="primary">fluC</name>
    <name evidence="10" type="synonym">crcB</name>
    <name evidence="11" type="ORF">AN477_04295</name>
</gene>
<sequence length="121" mass="13286">MTGVTLFFVGLGAAVGSIMRYRVGRFVMQRVGASEFPWGTFVVNVIGTLLLGVFYQELDVHHSAPDWWVLLGTGFCGAFTTFSTMSVEALQLVQTRPVRGVVYIVGSFSSGLLLSWMAQWV</sequence>
<protein>
    <recommendedName>
        <fullName evidence="10">Fluoride-specific ion channel FluC</fullName>
    </recommendedName>
</protein>
<evidence type="ECO:0000313" key="12">
    <source>
        <dbReference type="Proteomes" id="UP000050482"/>
    </source>
</evidence>
<feature type="binding site" evidence="10">
    <location>
        <position position="77"/>
    </location>
    <ligand>
        <name>Na(+)</name>
        <dbReference type="ChEBI" id="CHEBI:29101"/>
        <note>structural</note>
    </ligand>
</feature>
<proteinExistence type="inferred from homology"/>
<comment type="catalytic activity">
    <reaction evidence="8">
        <text>fluoride(in) = fluoride(out)</text>
        <dbReference type="Rhea" id="RHEA:76159"/>
        <dbReference type="ChEBI" id="CHEBI:17051"/>
    </reaction>
    <physiologicalReaction direction="left-to-right" evidence="8">
        <dbReference type="Rhea" id="RHEA:76160"/>
    </physiologicalReaction>
</comment>
<dbReference type="Proteomes" id="UP000050482">
    <property type="component" value="Unassembled WGS sequence"/>
</dbReference>
<name>A0A0P9ENI1_9BACL</name>
<dbReference type="PANTHER" id="PTHR28259">
    <property type="entry name" value="FLUORIDE EXPORT PROTEIN 1-RELATED"/>
    <property type="match status" value="1"/>
</dbReference>
<keyword evidence="4 10" id="KW-1133">Transmembrane helix</keyword>
<evidence type="ECO:0000256" key="2">
    <source>
        <dbReference type="ARBA" id="ARBA00022475"/>
    </source>
</evidence>
<dbReference type="GO" id="GO:0062054">
    <property type="term" value="F:fluoride channel activity"/>
    <property type="evidence" value="ECO:0007669"/>
    <property type="project" value="UniProtKB-UniRule"/>
</dbReference>
<keyword evidence="10" id="KW-0813">Transport</keyword>
<dbReference type="EMBL" id="LJCO01000017">
    <property type="protein sequence ID" value="KPV44996.1"/>
    <property type="molecule type" value="Genomic_DNA"/>
</dbReference>